<reference evidence="15 16" key="1">
    <citation type="submission" date="2019-11" db="EMBL/GenBank/DDBJ databases">
        <title>Novel species isolated from a subtropical stream in China.</title>
        <authorList>
            <person name="Lu H."/>
        </authorList>
    </citation>
    <scope>NUCLEOTIDE SEQUENCE [LARGE SCALE GENOMIC DNA]</scope>
    <source>
        <strain evidence="15 16">FT80W</strain>
    </source>
</reference>
<dbReference type="RefSeq" id="WP_154377822.1">
    <property type="nucleotide sequence ID" value="NZ_WKJK01000007.1"/>
</dbReference>
<feature type="domain" description="TonB-dependent receptor plug" evidence="14">
    <location>
        <begin position="55"/>
        <end position="155"/>
    </location>
</feature>
<comment type="subcellular location">
    <subcellularLocation>
        <location evidence="1 10">Cell outer membrane</location>
        <topology evidence="1 10">Multi-pass membrane protein</topology>
    </subcellularLocation>
</comment>
<evidence type="ECO:0000256" key="6">
    <source>
        <dbReference type="ARBA" id="ARBA00023077"/>
    </source>
</evidence>
<evidence type="ECO:0000256" key="8">
    <source>
        <dbReference type="ARBA" id="ARBA00023170"/>
    </source>
</evidence>
<evidence type="ECO:0000256" key="5">
    <source>
        <dbReference type="ARBA" id="ARBA00022692"/>
    </source>
</evidence>
<dbReference type="InterPro" id="IPR037066">
    <property type="entry name" value="Plug_dom_sf"/>
</dbReference>
<keyword evidence="4 10" id="KW-1134">Transmembrane beta strand</keyword>
<dbReference type="NCBIfam" id="TIGR01782">
    <property type="entry name" value="TonB-Xanth-Caul"/>
    <property type="match status" value="1"/>
</dbReference>
<dbReference type="InterPro" id="IPR000531">
    <property type="entry name" value="Beta-barrel_TonB"/>
</dbReference>
<keyword evidence="12" id="KW-0732">Signal</keyword>
<feature type="signal peptide" evidence="12">
    <location>
        <begin position="1"/>
        <end position="24"/>
    </location>
</feature>
<name>A0A6I2L598_9BURK</name>
<organism evidence="15 16">
    <name type="scientific">Duganella guangzhouensis</name>
    <dbReference type="NCBI Taxonomy" id="2666084"/>
    <lineage>
        <taxon>Bacteria</taxon>
        <taxon>Pseudomonadati</taxon>
        <taxon>Pseudomonadota</taxon>
        <taxon>Betaproteobacteria</taxon>
        <taxon>Burkholderiales</taxon>
        <taxon>Oxalobacteraceae</taxon>
        <taxon>Telluria group</taxon>
        <taxon>Duganella</taxon>
    </lineage>
</organism>
<dbReference type="Gene3D" id="2.170.130.10">
    <property type="entry name" value="TonB-dependent receptor, plug domain"/>
    <property type="match status" value="1"/>
</dbReference>
<evidence type="ECO:0000256" key="11">
    <source>
        <dbReference type="RuleBase" id="RU003357"/>
    </source>
</evidence>
<protein>
    <submittedName>
        <fullName evidence="15">TonB-dependent receptor</fullName>
    </submittedName>
</protein>
<accession>A0A6I2L598</accession>
<keyword evidence="16" id="KW-1185">Reference proteome</keyword>
<dbReference type="Proteomes" id="UP000433309">
    <property type="component" value="Unassembled WGS sequence"/>
</dbReference>
<dbReference type="InterPro" id="IPR010104">
    <property type="entry name" value="TonB_rcpt_bac"/>
</dbReference>
<evidence type="ECO:0000313" key="15">
    <source>
        <dbReference type="EMBL" id="MRW91439.1"/>
    </source>
</evidence>
<dbReference type="Pfam" id="PF00593">
    <property type="entry name" value="TonB_dep_Rec_b-barrel"/>
    <property type="match status" value="1"/>
</dbReference>
<dbReference type="InterPro" id="IPR036942">
    <property type="entry name" value="Beta-barrel_TonB_sf"/>
</dbReference>
<feature type="domain" description="TonB-dependent receptor-like beta-barrel" evidence="13">
    <location>
        <begin position="440"/>
        <end position="881"/>
    </location>
</feature>
<dbReference type="AlphaFoldDB" id="A0A6I2L598"/>
<evidence type="ECO:0000256" key="2">
    <source>
        <dbReference type="ARBA" id="ARBA00009810"/>
    </source>
</evidence>
<gene>
    <name evidence="15" type="ORF">GJ699_15715</name>
</gene>
<dbReference type="Gene3D" id="2.40.170.20">
    <property type="entry name" value="TonB-dependent receptor, beta-barrel domain"/>
    <property type="match status" value="1"/>
</dbReference>
<evidence type="ECO:0000256" key="10">
    <source>
        <dbReference type="PROSITE-ProRule" id="PRU01360"/>
    </source>
</evidence>
<dbReference type="PANTHER" id="PTHR40980">
    <property type="entry name" value="PLUG DOMAIN-CONTAINING PROTEIN"/>
    <property type="match status" value="1"/>
</dbReference>
<comment type="caution">
    <text evidence="15">The sequence shown here is derived from an EMBL/GenBank/DDBJ whole genome shotgun (WGS) entry which is preliminary data.</text>
</comment>
<dbReference type="InterPro" id="IPR039426">
    <property type="entry name" value="TonB-dep_rcpt-like"/>
</dbReference>
<evidence type="ECO:0000256" key="4">
    <source>
        <dbReference type="ARBA" id="ARBA00022452"/>
    </source>
</evidence>
<feature type="chain" id="PRO_5026156036" evidence="12">
    <location>
        <begin position="25"/>
        <end position="914"/>
    </location>
</feature>
<keyword evidence="3 10" id="KW-0813">Transport</keyword>
<evidence type="ECO:0000256" key="12">
    <source>
        <dbReference type="SAM" id="SignalP"/>
    </source>
</evidence>
<evidence type="ECO:0000256" key="9">
    <source>
        <dbReference type="ARBA" id="ARBA00023237"/>
    </source>
</evidence>
<dbReference type="InterPro" id="IPR012910">
    <property type="entry name" value="Plug_dom"/>
</dbReference>
<evidence type="ECO:0000259" key="14">
    <source>
        <dbReference type="Pfam" id="PF07715"/>
    </source>
</evidence>
<keyword evidence="6 11" id="KW-0798">TonB box</keyword>
<evidence type="ECO:0000256" key="1">
    <source>
        <dbReference type="ARBA" id="ARBA00004571"/>
    </source>
</evidence>
<evidence type="ECO:0000313" key="16">
    <source>
        <dbReference type="Proteomes" id="UP000433309"/>
    </source>
</evidence>
<evidence type="ECO:0000256" key="7">
    <source>
        <dbReference type="ARBA" id="ARBA00023136"/>
    </source>
</evidence>
<dbReference type="SUPFAM" id="SSF56935">
    <property type="entry name" value="Porins"/>
    <property type="match status" value="1"/>
</dbReference>
<dbReference type="PROSITE" id="PS52016">
    <property type="entry name" value="TONB_DEPENDENT_REC_3"/>
    <property type="match status" value="1"/>
</dbReference>
<keyword evidence="8 15" id="KW-0675">Receptor</keyword>
<keyword evidence="9 10" id="KW-0998">Cell outer membrane</keyword>
<keyword evidence="5 10" id="KW-0812">Transmembrane</keyword>
<dbReference type="GO" id="GO:0009279">
    <property type="term" value="C:cell outer membrane"/>
    <property type="evidence" value="ECO:0007669"/>
    <property type="project" value="UniProtKB-SubCell"/>
</dbReference>
<dbReference type="EMBL" id="WKJK01000007">
    <property type="protein sequence ID" value="MRW91439.1"/>
    <property type="molecule type" value="Genomic_DNA"/>
</dbReference>
<keyword evidence="7 10" id="KW-0472">Membrane</keyword>
<proteinExistence type="inferred from homology"/>
<dbReference type="Pfam" id="PF07715">
    <property type="entry name" value="Plug"/>
    <property type="match status" value="1"/>
</dbReference>
<evidence type="ECO:0000256" key="3">
    <source>
        <dbReference type="ARBA" id="ARBA00022448"/>
    </source>
</evidence>
<comment type="similarity">
    <text evidence="2 10 11">Belongs to the TonB-dependent receptor family.</text>
</comment>
<evidence type="ECO:0000259" key="13">
    <source>
        <dbReference type="Pfam" id="PF00593"/>
    </source>
</evidence>
<sequence length="914" mass="99138">MQQFKRTPLAAALLTVLASAPAWAQEQPAADTSSEGTTVVVSGIRQSVRKAEDIKRTADQVVDSINAEDIGKFPDRSVGEALQRIPGVQVGRTSSEVNTVLIRGLPDLATTVNGNEIFTGDGRRLSYQDLRIEGVAGLDVYKSATPDQQEGGIAGLMDVRLRKPFDFKGLSVSGFADAVNLHPRGTNADQHTDPSLGGLVSNRWKTDHGDVGLLLDGTYVKDRFVNPIQWFAEPGGAGLWQVRADGTAYRDDPSNPNLAAEKAKGGTTTAAIMPFPGGVYGYGERERQQLHGAAQWKPNDKLELNSQVIYMGYRGRTADDYLFGVARDGYSATNVVVAPGGDYCNTSRGYACPIASADVTAAADGSTPYTATSTQAHQQKTNTYYGSLGGKYKDGALQVTTDLAFTYSRYSDDRIIVDQSIPNATLHVIGLDDSGHGGFSVSTPTSANAAADPNQYVLRGFFQSWEESIGRQAQWRTDVSYRLNQGIINKLVGGIRLSSRDAEYHGAEGGVDTPNGVRPVPVSVFGSSFNDVVPGVNRLGGAYAAPAMNFLLDNRDKLRAYYGLPAGRLPDDPTRLFKQTEKNYTAYGMANYGFDVGSVGVSGLAGVRVSRLDRDLKGSNRIGDVITDIDSSTSHTDVLPSVSAKVDWANNWMSHLGWGKTVTRPDFASLNPALALTPATVNRPGYGSAGNPNLKPVESKALDVTLERYFDNNGYVSVAMFDRRIDGYLQSFSQVESIDGQQYTITRPQNAGKGKLYGYELSAQKFLDFLPGALSGLGVQANYTWINGHTESANTLNGTDYTITPLTNVAKKNANLALIYEQFGFSGRLAFTRRDKYVESLNNGGIQLPATNMVRARNQVDLSVGYEFNQHVSLQFNAWNLSNSAYQSYSGYEQFGRDIRYDPRTYSLGLRFKL</sequence>
<dbReference type="PANTHER" id="PTHR40980:SF3">
    <property type="entry name" value="TONB-DEPENDENT RECEPTOR-LIKE BETA-BARREL DOMAIN-CONTAINING PROTEIN"/>
    <property type="match status" value="1"/>
</dbReference>